<evidence type="ECO:0000256" key="1">
    <source>
        <dbReference type="SAM" id="MobiDB-lite"/>
    </source>
</evidence>
<dbReference type="EMBL" id="JAGGDJ010000013">
    <property type="protein sequence ID" value="MBO7745945.1"/>
    <property type="molecule type" value="Genomic_DNA"/>
</dbReference>
<sequence>EIAAALELPALLAEPAPEPPTAGEALPAASGGEPDRRAAMADFLSRALSAEEGLLVRPVAWWGETDHVFSHIVWDVQVFRAEFGFWQAGGLDGGGDGAGDGLAAMAAEAPGAYGEGEGAAPDRYRWIGPEEMDTLAFPNVFVRILQAYWRNPD</sequence>
<dbReference type="SUPFAM" id="SSF55811">
    <property type="entry name" value="Nudix"/>
    <property type="match status" value="1"/>
</dbReference>
<feature type="non-terminal residue" evidence="2">
    <location>
        <position position="1"/>
    </location>
</feature>
<feature type="region of interest" description="Disordered" evidence="1">
    <location>
        <begin position="10"/>
        <end position="34"/>
    </location>
</feature>
<reference evidence="2 3" key="1">
    <citation type="submission" date="2021-03" db="EMBL/GenBank/DDBJ databases">
        <title>Paenibacillus artemisicola MWE-103 whole genome sequence.</title>
        <authorList>
            <person name="Ham Y.J."/>
        </authorList>
    </citation>
    <scope>NUCLEOTIDE SEQUENCE [LARGE SCALE GENOMIC DNA]</scope>
    <source>
        <strain evidence="2 3">MWE-103</strain>
    </source>
</reference>
<accession>A0ABS3WCT2</accession>
<proteinExistence type="predicted"/>
<dbReference type="InterPro" id="IPR015797">
    <property type="entry name" value="NUDIX_hydrolase-like_dom_sf"/>
</dbReference>
<organism evidence="2 3">
    <name type="scientific">Paenibacillus artemisiicola</name>
    <dbReference type="NCBI Taxonomy" id="1172618"/>
    <lineage>
        <taxon>Bacteria</taxon>
        <taxon>Bacillati</taxon>
        <taxon>Bacillota</taxon>
        <taxon>Bacilli</taxon>
        <taxon>Bacillales</taxon>
        <taxon>Paenibacillaceae</taxon>
        <taxon>Paenibacillus</taxon>
    </lineage>
</organism>
<comment type="caution">
    <text evidence="2">The sequence shown here is derived from an EMBL/GenBank/DDBJ whole genome shotgun (WGS) entry which is preliminary data.</text>
</comment>
<dbReference type="Proteomes" id="UP000670947">
    <property type="component" value="Unassembled WGS sequence"/>
</dbReference>
<feature type="compositionally biased region" description="Low complexity" evidence="1">
    <location>
        <begin position="10"/>
        <end position="29"/>
    </location>
</feature>
<keyword evidence="3" id="KW-1185">Reference proteome</keyword>
<protein>
    <submittedName>
        <fullName evidence="2">Uncharacterized protein</fullName>
    </submittedName>
</protein>
<gene>
    <name evidence="2" type="ORF">I8J29_17190</name>
</gene>
<evidence type="ECO:0000313" key="3">
    <source>
        <dbReference type="Proteomes" id="UP000670947"/>
    </source>
</evidence>
<name>A0ABS3WCT2_9BACL</name>
<evidence type="ECO:0000313" key="2">
    <source>
        <dbReference type="EMBL" id="MBO7745945.1"/>
    </source>
</evidence>
<dbReference type="Gene3D" id="3.90.79.10">
    <property type="entry name" value="Nucleoside Triphosphate Pyrophosphohydrolase"/>
    <property type="match status" value="1"/>
</dbReference>